<gene>
    <name evidence="2" type="ORF">CR513_54564</name>
</gene>
<feature type="non-terminal residue" evidence="2">
    <location>
        <position position="1"/>
    </location>
</feature>
<proteinExistence type="predicted"/>
<sequence>MYISGGIDPLSCKLFLGTLQGVAMHWLATLPSRSIRSFDDLAASFVSQFVANRIKRLEVVDLFDFRQAQCESLKSYLAWFNNATVRVNNLDQNDALALRRLTSMGEIRIRVEKHIEAEEDKEDRVLVEKATSVVGQRIAHEFNGKQRYDPRMEKYTPLKTLRVHILKEAYHLQLLYIPPPMQR</sequence>
<dbReference type="Pfam" id="PF03732">
    <property type="entry name" value="Retrotrans_gag"/>
    <property type="match status" value="1"/>
</dbReference>
<dbReference type="InterPro" id="IPR005162">
    <property type="entry name" value="Retrotrans_gag_dom"/>
</dbReference>
<accession>A0A371EKR7</accession>
<dbReference type="STRING" id="157652.A0A371EKR7"/>
<evidence type="ECO:0000313" key="2">
    <source>
        <dbReference type="EMBL" id="RDX66647.1"/>
    </source>
</evidence>
<name>A0A371EKR7_MUCPR</name>
<dbReference type="Proteomes" id="UP000257109">
    <property type="component" value="Unassembled WGS sequence"/>
</dbReference>
<evidence type="ECO:0000259" key="1">
    <source>
        <dbReference type="Pfam" id="PF03732"/>
    </source>
</evidence>
<keyword evidence="3" id="KW-1185">Reference proteome</keyword>
<dbReference type="PANTHER" id="PTHR33223:SF10">
    <property type="entry name" value="AMINOTRANSFERASE-LIKE PLANT MOBILE DOMAIN-CONTAINING PROTEIN"/>
    <property type="match status" value="1"/>
</dbReference>
<dbReference type="EMBL" id="QJKJ01013345">
    <property type="protein sequence ID" value="RDX66647.1"/>
    <property type="molecule type" value="Genomic_DNA"/>
</dbReference>
<comment type="caution">
    <text evidence="2">The sequence shown here is derived from an EMBL/GenBank/DDBJ whole genome shotgun (WGS) entry which is preliminary data.</text>
</comment>
<dbReference type="AlphaFoldDB" id="A0A371EKR7"/>
<organism evidence="2 3">
    <name type="scientific">Mucuna pruriens</name>
    <name type="common">Velvet bean</name>
    <name type="synonym">Dolichos pruriens</name>
    <dbReference type="NCBI Taxonomy" id="157652"/>
    <lineage>
        <taxon>Eukaryota</taxon>
        <taxon>Viridiplantae</taxon>
        <taxon>Streptophyta</taxon>
        <taxon>Embryophyta</taxon>
        <taxon>Tracheophyta</taxon>
        <taxon>Spermatophyta</taxon>
        <taxon>Magnoliopsida</taxon>
        <taxon>eudicotyledons</taxon>
        <taxon>Gunneridae</taxon>
        <taxon>Pentapetalae</taxon>
        <taxon>rosids</taxon>
        <taxon>fabids</taxon>
        <taxon>Fabales</taxon>
        <taxon>Fabaceae</taxon>
        <taxon>Papilionoideae</taxon>
        <taxon>50 kb inversion clade</taxon>
        <taxon>NPAAA clade</taxon>
        <taxon>indigoferoid/millettioid clade</taxon>
        <taxon>Phaseoleae</taxon>
        <taxon>Mucuna</taxon>
    </lineage>
</organism>
<evidence type="ECO:0000313" key="3">
    <source>
        <dbReference type="Proteomes" id="UP000257109"/>
    </source>
</evidence>
<reference evidence="2" key="1">
    <citation type="submission" date="2018-05" db="EMBL/GenBank/DDBJ databases">
        <title>Draft genome of Mucuna pruriens seed.</title>
        <authorList>
            <person name="Nnadi N.E."/>
            <person name="Vos R."/>
            <person name="Hasami M.H."/>
            <person name="Devisetty U.K."/>
            <person name="Aguiy J.C."/>
        </authorList>
    </citation>
    <scope>NUCLEOTIDE SEQUENCE [LARGE SCALE GENOMIC DNA]</scope>
    <source>
        <strain evidence="2">JCA_2017</strain>
    </source>
</reference>
<feature type="domain" description="Retrotransposon gag" evidence="1">
    <location>
        <begin position="14"/>
        <end position="93"/>
    </location>
</feature>
<protein>
    <recommendedName>
        <fullName evidence="1">Retrotransposon gag domain-containing protein</fullName>
    </recommendedName>
</protein>
<dbReference type="PANTHER" id="PTHR33223">
    <property type="entry name" value="CCHC-TYPE DOMAIN-CONTAINING PROTEIN"/>
    <property type="match status" value="1"/>
</dbReference>